<comment type="caution">
    <text evidence="4">The sequence shown here is derived from an EMBL/GenBank/DDBJ whole genome shotgun (WGS) entry which is preliminary data.</text>
</comment>
<feature type="transmembrane region" description="Helical" evidence="2">
    <location>
        <begin position="96"/>
        <end position="120"/>
    </location>
</feature>
<sequence>MAGTSGSLGQLVVQLTMDPSSYSANMRRSSSEASQFGSTIGKTSKQAAEGMDKIGAHTAASRRELVVMGHEVLMGNWRNLGGSAMVFAEQIDAMKLILSPAGLAVTALTGVIAAFAVAIYKGHEAQETFNKSLQVTGNYAGLTSSSFAAMTRSIADATGDGLGAARQGLQGLVSSGQITGQALELLGQAVVRMHDLTGEKLDEIAKDYARMPEGVAKWAAEHNRSMHFITTAQYEYIQRLEETGDKQGAMLVVAKALDEHLRNESLQNLGALEKAWRGVGSAISGAWEWMKSIGRDETMAEQIAGANAEVQRLQHALQAPSGAMNADVLQPQLQAAQAKLEALNRDALREQERATTQATNGQTQQAGIDASDFLKKLHDQEKGISRVNQALDEYRRKVTDFNKANPGNPVSAQQQAADEASIRKQYTDKDGVSEANRLRKSLLDAALQQTKNSLDLIQSAYKNSDDQLQALHKATLISDQTFYTAEIALSDDAAQKQIAAYEQERKTLQAAYWKAPADERIRITKEIGEVDTKIVKVRQDNAAKDMVYLTQQTDAQRKYLKSITDTHDALLAQAGVSTPKALHDFDERNRGAMLQAATTGDVGGAAFLDQSRQLTKLSAQYSDIIAQSKDAQTRISLDQQEGLTGLVDGFSQLRANSADTVSSLQQLYDEVNRLSWQTTDEGVLRNLDQLRSKIRQSMLDSSNYLKDFTDAGRDAFRGLFQDIAEGTKTPAQAVKSMVASMLGSLAQLFANKAYTSLLGTLFDGLSASAGGTGNSAYGFTMGSSIQGSGSLYGVGAGIFRAGGGLVSGPGTSTSDSILAHLSDGEYVVKASAVAQPGVLSLLESINSGGGGSRNRFALGGYVGAAPASASSALPSLALSVPVTVDAGDASDASQSSPRVKDLMTGLSEKIRAAVKDETRPGGIIYLFYKNGR</sequence>
<evidence type="ECO:0000259" key="3">
    <source>
        <dbReference type="Pfam" id="PF06791"/>
    </source>
</evidence>
<gene>
    <name evidence="4" type="ORF">PQR66_08780</name>
</gene>
<keyword evidence="2" id="KW-1133">Transmembrane helix</keyword>
<feature type="region of interest" description="Disordered" evidence="1">
    <location>
        <begin position="400"/>
        <end position="429"/>
    </location>
</feature>
<reference evidence="4 5" key="1">
    <citation type="journal article" date="2024" name="Chem. Sci.">
        <title>Discovery of megapolipeptins by genome mining of a Burkholderiales bacteria collection.</title>
        <authorList>
            <person name="Paulo B.S."/>
            <person name="Recchia M.J.J."/>
            <person name="Lee S."/>
            <person name="Fergusson C.H."/>
            <person name="Romanowski S.B."/>
            <person name="Hernandez A."/>
            <person name="Krull N."/>
            <person name="Liu D.Y."/>
            <person name="Cavanagh H."/>
            <person name="Bos A."/>
            <person name="Gray C.A."/>
            <person name="Murphy B.T."/>
            <person name="Linington R.G."/>
            <person name="Eustaquio A.S."/>
        </authorList>
    </citation>
    <scope>NUCLEOTIDE SEQUENCE [LARGE SCALE GENOMIC DNA]</scope>
    <source>
        <strain evidence="4 5">RL16-012-BIC-B</strain>
    </source>
</reference>
<organism evidence="4 5">
    <name type="scientific">Paraburkholderia agricolaris</name>
    <dbReference type="NCBI Taxonomy" id="2152888"/>
    <lineage>
        <taxon>Bacteria</taxon>
        <taxon>Pseudomonadati</taxon>
        <taxon>Pseudomonadota</taxon>
        <taxon>Betaproteobacteria</taxon>
        <taxon>Burkholderiales</taxon>
        <taxon>Burkholderiaceae</taxon>
        <taxon>Paraburkholderia</taxon>
    </lineage>
</organism>
<protein>
    <submittedName>
        <fullName evidence="4">Phage tail length tape measure family protein</fullName>
    </submittedName>
</protein>
<evidence type="ECO:0000313" key="5">
    <source>
        <dbReference type="Proteomes" id="UP001629249"/>
    </source>
</evidence>
<proteinExistence type="predicted"/>
<dbReference type="InterPro" id="IPR009628">
    <property type="entry name" value="Phage_tape_measure_N"/>
</dbReference>
<accession>A0ABW8ZJT6</accession>
<evidence type="ECO:0000256" key="1">
    <source>
        <dbReference type="SAM" id="MobiDB-lite"/>
    </source>
</evidence>
<keyword evidence="2" id="KW-0472">Membrane</keyword>
<name>A0ABW8ZJT6_9BURK</name>
<dbReference type="Proteomes" id="UP001629249">
    <property type="component" value="Unassembled WGS sequence"/>
</dbReference>
<dbReference type="RefSeq" id="WP_408326488.1">
    <property type="nucleotide sequence ID" value="NZ_JAQQFH010000002.1"/>
</dbReference>
<keyword evidence="2" id="KW-0812">Transmembrane</keyword>
<dbReference type="EMBL" id="JAQQFN010000005">
    <property type="protein sequence ID" value="MFL9883118.1"/>
    <property type="molecule type" value="Genomic_DNA"/>
</dbReference>
<feature type="compositionally biased region" description="Basic and acidic residues" evidence="1">
    <location>
        <begin position="420"/>
        <end position="429"/>
    </location>
</feature>
<evidence type="ECO:0000256" key="2">
    <source>
        <dbReference type="SAM" id="Phobius"/>
    </source>
</evidence>
<dbReference type="Pfam" id="PF06791">
    <property type="entry name" value="TMP_2"/>
    <property type="match status" value="1"/>
</dbReference>
<evidence type="ECO:0000313" key="4">
    <source>
        <dbReference type="EMBL" id="MFL9883118.1"/>
    </source>
</evidence>
<keyword evidence="5" id="KW-1185">Reference proteome</keyword>
<feature type="domain" description="Bacteriophage tail tape measure N-terminal" evidence="3">
    <location>
        <begin position="80"/>
        <end position="238"/>
    </location>
</feature>